<dbReference type="RefSeq" id="WP_341467616.1">
    <property type="nucleotide sequence ID" value="NZ_CP128399.1"/>
</dbReference>
<dbReference type="Proteomes" id="UP001431572">
    <property type="component" value="Chromosome 1"/>
</dbReference>
<dbReference type="EMBL" id="CP128399">
    <property type="protein sequence ID" value="WJW65731.1"/>
    <property type="molecule type" value="Genomic_DNA"/>
</dbReference>
<sequence>MQDILKTIEEWREAGEDIALATVVKTTGPAPRFEGSKMAITRSGKLVGSVSGGCVEGAVFEEAQKVLKSRKPKLLKYGISKETAWDVGLACGGGIEVYLTPLE</sequence>
<evidence type="ECO:0000313" key="4">
    <source>
        <dbReference type="Proteomes" id="UP000521676"/>
    </source>
</evidence>
<dbReference type="InterPro" id="IPR052698">
    <property type="entry name" value="MoCofactor_Util/Proc"/>
</dbReference>
<dbReference type="PANTHER" id="PTHR30388:SF4">
    <property type="entry name" value="MOLYBDENUM COFACTOR INSERTION CHAPERONE PAOD"/>
    <property type="match status" value="1"/>
</dbReference>
<dbReference type="Proteomes" id="UP000521676">
    <property type="component" value="Unassembled WGS sequence"/>
</dbReference>
<dbReference type="PANTHER" id="PTHR30388">
    <property type="entry name" value="ALDEHYDE OXIDOREDUCTASE MOLYBDENUM COFACTOR ASSEMBLY PROTEIN"/>
    <property type="match status" value="1"/>
</dbReference>
<evidence type="ECO:0000313" key="5">
    <source>
        <dbReference type="Proteomes" id="UP001431572"/>
    </source>
</evidence>
<reference evidence="2 4" key="1">
    <citation type="submission" date="2020-06" db="EMBL/GenBank/DDBJ databases">
        <title>Anoxygenic phototrophic Chloroflexota member uses a Type I reaction center.</title>
        <authorList>
            <person name="Tsuji J.M."/>
            <person name="Shaw N.A."/>
            <person name="Nagashima S."/>
            <person name="Venkiteswaran J."/>
            <person name="Schiff S.L."/>
            <person name="Hanada S."/>
            <person name="Tank M."/>
            <person name="Neufeld J.D."/>
        </authorList>
    </citation>
    <scope>NUCLEOTIDE SEQUENCE [LARGE SCALE GENOMIC DNA]</scope>
    <source>
        <strain evidence="2">L227-S17</strain>
    </source>
</reference>
<dbReference type="EMBL" id="JACATZ010000001">
    <property type="protein sequence ID" value="NWJ46360.1"/>
    <property type="molecule type" value="Genomic_DNA"/>
</dbReference>
<accession>A0A8T7M2A7</accession>
<evidence type="ECO:0000313" key="3">
    <source>
        <dbReference type="EMBL" id="WJW65731.1"/>
    </source>
</evidence>
<evidence type="ECO:0000313" key="2">
    <source>
        <dbReference type="EMBL" id="NWJ46360.1"/>
    </source>
</evidence>
<dbReference type="InterPro" id="IPR003777">
    <property type="entry name" value="XdhC_CoxI"/>
</dbReference>
<dbReference type="Pfam" id="PF02625">
    <property type="entry name" value="XdhC_CoxI"/>
    <property type="match status" value="1"/>
</dbReference>
<name>A0A8T7M2A7_9CHLR</name>
<protein>
    <submittedName>
        <fullName evidence="2">XdhC family protein</fullName>
    </submittedName>
</protein>
<reference evidence="3" key="2">
    <citation type="journal article" date="2024" name="Nature">
        <title>Anoxygenic phototroph of the Chloroflexota uses a type I reaction centre.</title>
        <authorList>
            <person name="Tsuji J.M."/>
            <person name="Shaw N.A."/>
            <person name="Nagashima S."/>
            <person name="Venkiteswaran J.J."/>
            <person name="Schiff S.L."/>
            <person name="Watanabe T."/>
            <person name="Fukui M."/>
            <person name="Hanada S."/>
            <person name="Tank M."/>
            <person name="Neufeld J.D."/>
        </authorList>
    </citation>
    <scope>NUCLEOTIDE SEQUENCE</scope>
    <source>
        <strain evidence="3">L227-S17</strain>
    </source>
</reference>
<gene>
    <name evidence="2" type="ORF">HXX08_10825</name>
    <name evidence="3" type="ORF">OZ401_001509</name>
</gene>
<proteinExistence type="predicted"/>
<keyword evidence="5" id="KW-1185">Reference proteome</keyword>
<organism evidence="2 4">
    <name type="scientific">Candidatus Chlorohelix allophototropha</name>
    <dbReference type="NCBI Taxonomy" id="3003348"/>
    <lineage>
        <taxon>Bacteria</taxon>
        <taxon>Bacillati</taxon>
        <taxon>Chloroflexota</taxon>
        <taxon>Chloroflexia</taxon>
        <taxon>Candidatus Chloroheliales</taxon>
        <taxon>Candidatus Chloroheliaceae</taxon>
        <taxon>Candidatus Chlorohelix</taxon>
    </lineage>
</organism>
<dbReference type="AlphaFoldDB" id="A0A8T7M2A7"/>
<feature type="domain" description="XdhC- CoxI" evidence="1">
    <location>
        <begin position="11"/>
        <end position="78"/>
    </location>
</feature>
<evidence type="ECO:0000259" key="1">
    <source>
        <dbReference type="Pfam" id="PF02625"/>
    </source>
</evidence>